<comment type="caution">
    <text evidence="2">The sequence shown here is derived from an EMBL/GenBank/DDBJ whole genome shotgun (WGS) entry which is preliminary data.</text>
</comment>
<feature type="region of interest" description="Disordered" evidence="1">
    <location>
        <begin position="65"/>
        <end position="90"/>
    </location>
</feature>
<evidence type="ECO:0000313" key="3">
    <source>
        <dbReference type="Proteomes" id="UP000266841"/>
    </source>
</evidence>
<name>K0SQX4_THAOC</name>
<feature type="non-terminal residue" evidence="2">
    <location>
        <position position="90"/>
    </location>
</feature>
<protein>
    <submittedName>
        <fullName evidence="2">Uncharacterized protein</fullName>
    </submittedName>
</protein>
<accession>K0SQX4</accession>
<organism evidence="2 3">
    <name type="scientific">Thalassiosira oceanica</name>
    <name type="common">Marine diatom</name>
    <dbReference type="NCBI Taxonomy" id="159749"/>
    <lineage>
        <taxon>Eukaryota</taxon>
        <taxon>Sar</taxon>
        <taxon>Stramenopiles</taxon>
        <taxon>Ochrophyta</taxon>
        <taxon>Bacillariophyta</taxon>
        <taxon>Coscinodiscophyceae</taxon>
        <taxon>Thalassiosirophycidae</taxon>
        <taxon>Thalassiosirales</taxon>
        <taxon>Thalassiosiraceae</taxon>
        <taxon>Thalassiosira</taxon>
    </lineage>
</organism>
<dbReference type="AlphaFoldDB" id="K0SQX4"/>
<evidence type="ECO:0000313" key="2">
    <source>
        <dbReference type="EMBL" id="EJK67419.1"/>
    </source>
</evidence>
<sequence length="90" mass="9812">MRPLFGRELGLLPYVVAWLERFAKSCPDLKLSSIYEFVQVMPIKATGRGLAALARVEQRLAPVHEPYRTSDGAAGSVPYSESVPPPGVEA</sequence>
<dbReference type="Proteomes" id="UP000266841">
    <property type="component" value="Unassembled WGS sequence"/>
</dbReference>
<evidence type="ECO:0000256" key="1">
    <source>
        <dbReference type="SAM" id="MobiDB-lite"/>
    </source>
</evidence>
<keyword evidence="3" id="KW-1185">Reference proteome</keyword>
<reference evidence="2 3" key="1">
    <citation type="journal article" date="2012" name="Genome Biol.">
        <title>Genome and low-iron response of an oceanic diatom adapted to chronic iron limitation.</title>
        <authorList>
            <person name="Lommer M."/>
            <person name="Specht M."/>
            <person name="Roy A.S."/>
            <person name="Kraemer L."/>
            <person name="Andreson R."/>
            <person name="Gutowska M.A."/>
            <person name="Wolf J."/>
            <person name="Bergner S.V."/>
            <person name="Schilhabel M.B."/>
            <person name="Klostermeier U.C."/>
            <person name="Beiko R.G."/>
            <person name="Rosenstiel P."/>
            <person name="Hippler M."/>
            <person name="Laroche J."/>
        </authorList>
    </citation>
    <scope>NUCLEOTIDE SEQUENCE [LARGE SCALE GENOMIC DNA]</scope>
    <source>
        <strain evidence="2 3">CCMP1005</strain>
    </source>
</reference>
<proteinExistence type="predicted"/>
<gene>
    <name evidence="2" type="ORF">THAOC_11550</name>
</gene>
<dbReference type="EMBL" id="AGNL01013151">
    <property type="protein sequence ID" value="EJK67419.1"/>
    <property type="molecule type" value="Genomic_DNA"/>
</dbReference>